<protein>
    <submittedName>
        <fullName evidence="2">Uncharacterized protein</fullName>
    </submittedName>
</protein>
<dbReference type="Proteomes" id="UP000054725">
    <property type="component" value="Unassembled WGS sequence"/>
</dbReference>
<keyword evidence="1" id="KW-1133">Transmembrane helix</keyword>
<dbReference type="EMBL" id="LNYO01000013">
    <property type="protein sequence ID" value="KTD35700.1"/>
    <property type="molecule type" value="Genomic_DNA"/>
</dbReference>
<sequence>MLNMKDGHFASPQLPLSISALLIIMGQLFFIFKIDTPKSWLTKPEIKELKE</sequence>
<evidence type="ECO:0000256" key="1">
    <source>
        <dbReference type="SAM" id="Phobius"/>
    </source>
</evidence>
<feature type="transmembrane region" description="Helical" evidence="1">
    <location>
        <begin position="12"/>
        <end position="32"/>
    </location>
</feature>
<comment type="caution">
    <text evidence="2">The sequence shown here is derived from an EMBL/GenBank/DDBJ whole genome shotgun (WGS) entry which is preliminary data.</text>
</comment>
<dbReference type="RefSeq" id="WP_157070619.1">
    <property type="nucleotide sequence ID" value="NZ_CAAAIF010000001.1"/>
</dbReference>
<accession>A0A0W0WTS6</accession>
<gene>
    <name evidence="2" type="ORF">Lnau_0684</name>
</gene>
<dbReference type="PATRIC" id="fig|45070.6.peg.728"/>
<evidence type="ECO:0000313" key="2">
    <source>
        <dbReference type="EMBL" id="KTD35700.1"/>
    </source>
</evidence>
<dbReference type="AlphaFoldDB" id="A0A0W0WTS6"/>
<reference evidence="2 3" key="1">
    <citation type="submission" date="2015-11" db="EMBL/GenBank/DDBJ databases">
        <title>Genomic analysis of 38 Legionella species identifies large and diverse effector repertoires.</title>
        <authorList>
            <person name="Burstein D."/>
            <person name="Amaro F."/>
            <person name="Zusman T."/>
            <person name="Lifshitz Z."/>
            <person name="Cohen O."/>
            <person name="Gilbert J.A."/>
            <person name="Pupko T."/>
            <person name="Shuman H.A."/>
            <person name="Segal G."/>
        </authorList>
    </citation>
    <scope>NUCLEOTIDE SEQUENCE [LARGE SCALE GENOMIC DNA]</scope>
    <source>
        <strain evidence="2 3">ATCC 49506</strain>
    </source>
</reference>
<proteinExistence type="predicted"/>
<evidence type="ECO:0000313" key="3">
    <source>
        <dbReference type="Proteomes" id="UP000054725"/>
    </source>
</evidence>
<dbReference type="STRING" id="45070.Lnau_0684"/>
<keyword evidence="1" id="KW-0812">Transmembrane</keyword>
<keyword evidence="1" id="KW-0472">Membrane</keyword>
<name>A0A0W0WTS6_9GAMM</name>
<organism evidence="2 3">
    <name type="scientific">Legionella nautarum</name>
    <dbReference type="NCBI Taxonomy" id="45070"/>
    <lineage>
        <taxon>Bacteria</taxon>
        <taxon>Pseudomonadati</taxon>
        <taxon>Pseudomonadota</taxon>
        <taxon>Gammaproteobacteria</taxon>
        <taxon>Legionellales</taxon>
        <taxon>Legionellaceae</taxon>
        <taxon>Legionella</taxon>
    </lineage>
</organism>
<keyword evidence="3" id="KW-1185">Reference proteome</keyword>